<dbReference type="GO" id="GO:0003723">
    <property type="term" value="F:RNA binding"/>
    <property type="evidence" value="ECO:0007669"/>
    <property type="project" value="InterPro"/>
</dbReference>
<dbReference type="CDD" id="cd02869">
    <property type="entry name" value="PseudoU_synth_RluA_like"/>
    <property type="match status" value="1"/>
</dbReference>
<dbReference type="SUPFAM" id="SSF55120">
    <property type="entry name" value="Pseudouridine synthase"/>
    <property type="match status" value="1"/>
</dbReference>
<dbReference type="AlphaFoldDB" id="A0A4Q7DWG2"/>
<dbReference type="GO" id="GO:0000455">
    <property type="term" value="P:enzyme-directed rRNA pseudouridine synthesis"/>
    <property type="evidence" value="ECO:0007669"/>
    <property type="project" value="TreeGrafter"/>
</dbReference>
<name>A0A4Q7DWG2_9LACO</name>
<evidence type="ECO:0000313" key="6">
    <source>
        <dbReference type="Proteomes" id="UP000292818"/>
    </source>
</evidence>
<protein>
    <recommendedName>
        <fullName evidence="2">RNA pseudouridylate synthase</fullName>
    </recommendedName>
    <alternativeName>
        <fullName evidence="3">RNA-uridine isomerase</fullName>
    </alternativeName>
</protein>
<dbReference type="InterPro" id="IPR006145">
    <property type="entry name" value="PsdUridine_synth_RsuA/RluA"/>
</dbReference>
<dbReference type="GO" id="GO:0009982">
    <property type="term" value="F:pseudouridine synthase activity"/>
    <property type="evidence" value="ECO:0007669"/>
    <property type="project" value="InterPro"/>
</dbReference>
<dbReference type="EMBL" id="SETJ01000020">
    <property type="protein sequence ID" value="RZM17001.1"/>
    <property type="molecule type" value="Genomic_DNA"/>
</dbReference>
<evidence type="ECO:0000256" key="2">
    <source>
        <dbReference type="ARBA" id="ARBA00031870"/>
    </source>
</evidence>
<evidence type="ECO:0000259" key="4">
    <source>
        <dbReference type="Pfam" id="PF00849"/>
    </source>
</evidence>
<reference evidence="5 6" key="1">
    <citation type="submission" date="2019-01" db="EMBL/GenBank/DDBJ databases">
        <title>Colonization of the human gut by bovine bacteria present in Parmesan cheese.</title>
        <authorList>
            <person name="Lugli G.A."/>
            <person name="Milani C."/>
        </authorList>
    </citation>
    <scope>NUCLEOTIDE SEQUENCE [LARGE SCALE GENOMIC DNA]</scope>
    <source>
        <strain evidence="5 6">LDELB18P1</strain>
    </source>
</reference>
<organism evidence="5 6">
    <name type="scientific">Lactobacillus delbrueckii</name>
    <dbReference type="NCBI Taxonomy" id="1584"/>
    <lineage>
        <taxon>Bacteria</taxon>
        <taxon>Bacillati</taxon>
        <taxon>Bacillota</taxon>
        <taxon>Bacilli</taxon>
        <taxon>Lactobacillales</taxon>
        <taxon>Lactobacillaceae</taxon>
        <taxon>Lactobacillus</taxon>
    </lineage>
</organism>
<accession>A0A4Q7DWG2</accession>
<dbReference type="InterPro" id="IPR050188">
    <property type="entry name" value="RluA_PseudoU_synthase"/>
</dbReference>
<dbReference type="PROSITE" id="PS01129">
    <property type="entry name" value="PSI_RLU"/>
    <property type="match status" value="1"/>
</dbReference>
<gene>
    <name evidence="5" type="ORF">LDELB18P1_0504</name>
</gene>
<sequence>MQVYKMIVAKNDPGQLSHFLLKKGFSRRAVNNCKNHGGMMLVNHHRRNGSYRLKEGDVVHFLMGQEPVNPWLKVSRLPLDIVEETADYLVINKPAGLLSIPSGFHAEDAVINRVLAYFEKQGVNPAYVKPHIVTRLDQDTSGLVLLGKNAIAHDRFSKLGKDAFIKKYHAIVHGNFAEGDLSGLIDKPLARVGDTVKREVNPKGQRALTEYRVLDQVPGASLVELRLLTGRTHQIRIHMASIGHVLYGDDLYGARDAFARQALNCFYLSFPNPFSGEEREIEIPDPGDMQGLWQQLKQEAGK</sequence>
<dbReference type="PANTHER" id="PTHR21600:SF35">
    <property type="entry name" value="PSEUDOURIDINE SYNTHASE"/>
    <property type="match status" value="1"/>
</dbReference>
<dbReference type="InterPro" id="IPR020103">
    <property type="entry name" value="PsdUridine_synth_cat_dom_sf"/>
</dbReference>
<dbReference type="Proteomes" id="UP000292818">
    <property type="component" value="Unassembled WGS sequence"/>
</dbReference>
<feature type="domain" description="Pseudouridine synthase RsuA/RluA-like" evidence="4">
    <location>
        <begin position="87"/>
        <end position="241"/>
    </location>
</feature>
<comment type="catalytic activity">
    <reaction evidence="1">
        <text>a uridine in RNA = a pseudouridine in RNA</text>
        <dbReference type="Rhea" id="RHEA:48348"/>
        <dbReference type="Rhea" id="RHEA-COMP:12068"/>
        <dbReference type="Rhea" id="RHEA-COMP:12069"/>
        <dbReference type="ChEBI" id="CHEBI:65314"/>
        <dbReference type="ChEBI" id="CHEBI:65315"/>
    </reaction>
</comment>
<evidence type="ECO:0000256" key="1">
    <source>
        <dbReference type="ARBA" id="ARBA00000073"/>
    </source>
</evidence>
<evidence type="ECO:0000313" key="5">
    <source>
        <dbReference type="EMBL" id="RZM17001.1"/>
    </source>
</evidence>
<dbReference type="GO" id="GO:0140098">
    <property type="term" value="F:catalytic activity, acting on RNA"/>
    <property type="evidence" value="ECO:0007669"/>
    <property type="project" value="UniProtKB-ARBA"/>
</dbReference>
<evidence type="ECO:0000256" key="3">
    <source>
        <dbReference type="ARBA" id="ARBA00033164"/>
    </source>
</evidence>
<dbReference type="Gene3D" id="3.30.2350.10">
    <property type="entry name" value="Pseudouridine synthase"/>
    <property type="match status" value="1"/>
</dbReference>
<comment type="caution">
    <text evidence="5">The sequence shown here is derived from an EMBL/GenBank/DDBJ whole genome shotgun (WGS) entry which is preliminary data.</text>
</comment>
<dbReference type="Pfam" id="PF00849">
    <property type="entry name" value="PseudoU_synth_2"/>
    <property type="match status" value="1"/>
</dbReference>
<dbReference type="PANTHER" id="PTHR21600">
    <property type="entry name" value="MITOCHONDRIAL RNA PSEUDOURIDINE SYNTHASE"/>
    <property type="match status" value="1"/>
</dbReference>
<dbReference type="InterPro" id="IPR006224">
    <property type="entry name" value="PsdUridine_synth_RluA-like_CS"/>
</dbReference>
<proteinExistence type="predicted"/>